<dbReference type="InterPro" id="IPR011717">
    <property type="entry name" value="TPR-4"/>
</dbReference>
<dbReference type="Pfam" id="PF13374">
    <property type="entry name" value="TPR_10"/>
    <property type="match status" value="1"/>
</dbReference>
<keyword evidence="2" id="KW-1185">Reference proteome</keyword>
<reference evidence="1 2" key="1">
    <citation type="submission" date="2020-08" db="EMBL/GenBank/DDBJ databases">
        <title>Streptomyces sp. PSKA01 genome sequencing and assembly.</title>
        <authorList>
            <person name="Mandal S."/>
            <person name="Maiti P.K."/>
            <person name="Das P."/>
        </authorList>
    </citation>
    <scope>NUCLEOTIDE SEQUENCE [LARGE SCALE GENOMIC DNA]</scope>
    <source>
        <strain evidence="1 2">PSKA01</strain>
    </source>
</reference>
<dbReference type="SUPFAM" id="SSF48452">
    <property type="entry name" value="TPR-like"/>
    <property type="match status" value="2"/>
</dbReference>
<dbReference type="EMBL" id="JACMSF010000011">
    <property type="protein sequence ID" value="MBC2902529.1"/>
    <property type="molecule type" value="Genomic_DNA"/>
</dbReference>
<comment type="caution">
    <text evidence="1">The sequence shown here is derived from an EMBL/GenBank/DDBJ whole genome shotgun (WGS) entry which is preliminary data.</text>
</comment>
<protein>
    <submittedName>
        <fullName evidence="1">Tetratricopeptide repeat protein</fullName>
    </submittedName>
</protein>
<accession>A0A7X1M8T1</accession>
<dbReference type="Proteomes" id="UP000584670">
    <property type="component" value="Unassembled WGS sequence"/>
</dbReference>
<evidence type="ECO:0000313" key="1">
    <source>
        <dbReference type="EMBL" id="MBC2902529.1"/>
    </source>
</evidence>
<gene>
    <name evidence="1" type="ORF">H4N64_13080</name>
</gene>
<name>A0A7X1M8T1_9ACTN</name>
<dbReference type="AlphaFoldDB" id="A0A7X1M8T1"/>
<dbReference type="Pfam" id="PF07721">
    <property type="entry name" value="TPR_4"/>
    <property type="match status" value="3"/>
</dbReference>
<evidence type="ECO:0000313" key="2">
    <source>
        <dbReference type="Proteomes" id="UP000584670"/>
    </source>
</evidence>
<dbReference type="InterPro" id="IPR011990">
    <property type="entry name" value="TPR-like_helical_dom_sf"/>
</dbReference>
<dbReference type="Gene3D" id="1.25.40.10">
    <property type="entry name" value="Tetratricopeptide repeat domain"/>
    <property type="match status" value="1"/>
</dbReference>
<organism evidence="1 2">
    <name type="scientific">Streptomyces cupreus</name>
    <dbReference type="NCBI Taxonomy" id="2759956"/>
    <lineage>
        <taxon>Bacteria</taxon>
        <taxon>Bacillati</taxon>
        <taxon>Actinomycetota</taxon>
        <taxon>Actinomycetes</taxon>
        <taxon>Kitasatosporales</taxon>
        <taxon>Streptomycetaceae</taxon>
        <taxon>Streptomyces</taxon>
    </lineage>
</organism>
<dbReference type="GO" id="GO:0042802">
    <property type="term" value="F:identical protein binding"/>
    <property type="evidence" value="ECO:0007669"/>
    <property type="project" value="InterPro"/>
</dbReference>
<proteinExistence type="predicted"/>
<sequence>MNRPWTIPTRARRTAALVHAFDLAKDGRYEEAEAQARACQAAARRLRRGSRLSITWHAQAIATVMATAHGRGVEMLPEMEALIADRDGITGSGRFLPLWVRSARMWVLIGQGRHSEAEAEGQNLLRELTRIKHLVTVWELELSVLGMLAWALCELGRHDEAEAIARGNLPRADGASAAPLHCCLVRILNGQGRSDEALGEARQVTPPQERSQAGHLDLVTATALYGLGRHSEAAAAARRALADCEAGLHPSHPRLSEIRTLLARLEATG</sequence>
<dbReference type="RefSeq" id="WP_186282437.1">
    <property type="nucleotide sequence ID" value="NZ_JACMSF010000011.1"/>
</dbReference>